<accession>A0A7C1VKQ2</accession>
<reference evidence="1" key="1">
    <citation type="journal article" date="2020" name="mSystems">
        <title>Genome- and Community-Level Interaction Insights into Carbon Utilization and Element Cycling Functions of Hydrothermarchaeota in Hydrothermal Sediment.</title>
        <authorList>
            <person name="Zhou Z."/>
            <person name="Liu Y."/>
            <person name="Xu W."/>
            <person name="Pan J."/>
            <person name="Luo Z.H."/>
            <person name="Li M."/>
        </authorList>
    </citation>
    <scope>NUCLEOTIDE SEQUENCE [LARGE SCALE GENOMIC DNA]</scope>
    <source>
        <strain evidence="1">HyVt-389</strain>
    </source>
</reference>
<organism evidence="1">
    <name type="scientific">Desulfofervidus auxilii</name>
    <dbReference type="NCBI Taxonomy" id="1621989"/>
    <lineage>
        <taxon>Bacteria</taxon>
        <taxon>Pseudomonadati</taxon>
        <taxon>Thermodesulfobacteriota</taxon>
        <taxon>Candidatus Desulfofervidia</taxon>
        <taxon>Candidatus Desulfofervidales</taxon>
        <taxon>Candidatus Desulfofervidaceae</taxon>
        <taxon>Candidatus Desulfofervidus</taxon>
    </lineage>
</organism>
<dbReference type="EMBL" id="DRIH01000056">
    <property type="protein sequence ID" value="HEC67508.1"/>
    <property type="molecule type" value="Genomic_DNA"/>
</dbReference>
<protein>
    <recommendedName>
        <fullName evidence="2">Lipoprotein</fullName>
    </recommendedName>
</protein>
<comment type="caution">
    <text evidence="1">The sequence shown here is derived from an EMBL/GenBank/DDBJ whole genome shotgun (WGS) entry which is preliminary data.</text>
</comment>
<proteinExistence type="predicted"/>
<dbReference type="AlphaFoldDB" id="A0A7C1VKQ2"/>
<gene>
    <name evidence="1" type="ORF">ENI35_01640</name>
</gene>
<dbReference type="Proteomes" id="UP000885738">
    <property type="component" value="Unassembled WGS sequence"/>
</dbReference>
<sequence length="136" mass="15848">MKKLLLLIMVLVFGCAYGVRPKNESLREVWYKYWSYKQRGEFKKAFYYENISFLPHATPERYAQGMAGTVIKGFKFIEIGKEGSGPHGSTPIKMKLITKFPPMLGLKGDREVIIKDYWIKKNGRWYHLKPGLAGYY</sequence>
<evidence type="ECO:0000313" key="1">
    <source>
        <dbReference type="EMBL" id="HEC67508.1"/>
    </source>
</evidence>
<evidence type="ECO:0008006" key="2">
    <source>
        <dbReference type="Google" id="ProtNLM"/>
    </source>
</evidence>
<name>A0A7C1VKQ2_DESA2</name>
<dbReference type="PROSITE" id="PS51257">
    <property type="entry name" value="PROKAR_LIPOPROTEIN"/>
    <property type="match status" value="1"/>
</dbReference>